<dbReference type="InterPro" id="IPR005135">
    <property type="entry name" value="Endo/exonuclease/phosphatase"/>
</dbReference>
<evidence type="ECO:0000313" key="3">
    <source>
        <dbReference type="Proteomes" id="UP000601435"/>
    </source>
</evidence>
<keyword evidence="3" id="KW-1185">Reference proteome</keyword>
<dbReference type="Gene3D" id="3.60.10.10">
    <property type="entry name" value="Endonuclease/exonuclease/phosphatase"/>
    <property type="match status" value="1"/>
</dbReference>
<dbReference type="OrthoDB" id="276515at2759"/>
<feature type="domain" description="Endonuclease/exonuclease/phosphatase" evidence="1">
    <location>
        <begin position="14"/>
        <end position="281"/>
    </location>
</feature>
<proteinExistence type="predicted"/>
<gene>
    <name evidence="2" type="ORF">SNEC2469_LOCUS17347</name>
</gene>
<dbReference type="Proteomes" id="UP000601435">
    <property type="component" value="Unassembled WGS sequence"/>
</dbReference>
<evidence type="ECO:0000259" key="1">
    <source>
        <dbReference type="Pfam" id="PF03372"/>
    </source>
</evidence>
<dbReference type="InterPro" id="IPR036691">
    <property type="entry name" value="Endo/exonu/phosph_ase_sf"/>
</dbReference>
<reference evidence="2" key="1">
    <citation type="submission" date="2021-02" db="EMBL/GenBank/DDBJ databases">
        <authorList>
            <person name="Dougan E. K."/>
            <person name="Rhodes N."/>
            <person name="Thang M."/>
            <person name="Chan C."/>
        </authorList>
    </citation>
    <scope>NUCLEOTIDE SEQUENCE</scope>
</reference>
<dbReference type="CDD" id="cd09083">
    <property type="entry name" value="EEP-1"/>
    <property type="match status" value="1"/>
</dbReference>
<organism evidence="2 3">
    <name type="scientific">Symbiodinium necroappetens</name>
    <dbReference type="NCBI Taxonomy" id="1628268"/>
    <lineage>
        <taxon>Eukaryota</taxon>
        <taxon>Sar</taxon>
        <taxon>Alveolata</taxon>
        <taxon>Dinophyceae</taxon>
        <taxon>Suessiales</taxon>
        <taxon>Symbiodiniaceae</taxon>
        <taxon>Symbiodinium</taxon>
    </lineage>
</organism>
<dbReference type="Pfam" id="PF03372">
    <property type="entry name" value="Exo_endo_phos"/>
    <property type="match status" value="1"/>
</dbReference>
<sequence length="295" mass="32376">MSARMISPLRFVCFNIRMETNEPDPADNWSNRRDGVAAKLASSGADIIGLQEVLPEQLSFLAKTLGPLGYQHVGTGRGIDGDDEASPIFFKRDVFELRGSQQRWLSDTPSVPGSRLEGAGCPRVVTAALLNVKAYTKDVFVFCCHLDHHGMESAARRFSNRLPIQARQAEIMLEQIDHFCVSPSAPRIVLGDFNSWRGAGAHAVLSERGYKDASVASGELDDTPTFTGFRSGNIVRRVMERLTSAHIDWIFASGGVALSNYRVDPSVYTATDGTHRNLSDHKMIMSDVSFDAIEG</sequence>
<dbReference type="InterPro" id="IPR050410">
    <property type="entry name" value="CCR4/nocturin_mRNA_transcr"/>
</dbReference>
<dbReference type="EMBL" id="CAJNJA010028664">
    <property type="protein sequence ID" value="CAE7608832.1"/>
    <property type="molecule type" value="Genomic_DNA"/>
</dbReference>
<protein>
    <recommendedName>
        <fullName evidence="1">Endonuclease/exonuclease/phosphatase domain-containing protein</fullName>
    </recommendedName>
</protein>
<dbReference type="SUPFAM" id="SSF56219">
    <property type="entry name" value="DNase I-like"/>
    <property type="match status" value="1"/>
</dbReference>
<evidence type="ECO:0000313" key="2">
    <source>
        <dbReference type="EMBL" id="CAE7608832.1"/>
    </source>
</evidence>
<accession>A0A812UZH6</accession>
<name>A0A812UZH6_9DINO</name>
<comment type="caution">
    <text evidence="2">The sequence shown here is derived from an EMBL/GenBank/DDBJ whole genome shotgun (WGS) entry which is preliminary data.</text>
</comment>
<dbReference type="GO" id="GO:0000175">
    <property type="term" value="F:3'-5'-RNA exonuclease activity"/>
    <property type="evidence" value="ECO:0007669"/>
    <property type="project" value="TreeGrafter"/>
</dbReference>
<dbReference type="PANTHER" id="PTHR12121">
    <property type="entry name" value="CARBON CATABOLITE REPRESSOR PROTEIN 4"/>
    <property type="match status" value="1"/>
</dbReference>
<dbReference type="AlphaFoldDB" id="A0A812UZH6"/>
<dbReference type="PANTHER" id="PTHR12121:SF36">
    <property type="entry name" value="ENDONUCLEASE_EXONUCLEASE_PHOSPHATASE DOMAIN-CONTAINING PROTEIN"/>
    <property type="match status" value="1"/>
</dbReference>